<keyword evidence="2 4" id="KW-0575">Peroxidase</keyword>
<dbReference type="PANTHER" id="PTHR11592:SF44">
    <property type="entry name" value="GLUTATHIONE PEROXIDASE"/>
    <property type="match status" value="1"/>
</dbReference>
<evidence type="ECO:0000313" key="8">
    <source>
        <dbReference type="Proteomes" id="UP001168540"/>
    </source>
</evidence>
<evidence type="ECO:0000256" key="5">
    <source>
        <dbReference type="SAM" id="MobiDB-lite"/>
    </source>
</evidence>
<keyword evidence="3 4" id="KW-0560">Oxidoreductase</keyword>
<protein>
    <recommendedName>
        <fullName evidence="4">Glutathione peroxidase</fullName>
    </recommendedName>
</protein>
<gene>
    <name evidence="7" type="ORF">QU481_08430</name>
</gene>
<name>A0ABT7XMX6_9NEIS</name>
<dbReference type="InterPro" id="IPR029759">
    <property type="entry name" value="GPX_AS"/>
</dbReference>
<proteinExistence type="inferred from homology"/>
<keyword evidence="8" id="KW-1185">Reference proteome</keyword>
<accession>A0ABT7XMX6</accession>
<dbReference type="GO" id="GO:0004601">
    <property type="term" value="F:peroxidase activity"/>
    <property type="evidence" value="ECO:0007669"/>
    <property type="project" value="UniProtKB-KW"/>
</dbReference>
<feature type="region of interest" description="Disordered" evidence="5">
    <location>
        <begin position="175"/>
        <end position="196"/>
    </location>
</feature>
<dbReference type="Proteomes" id="UP001168540">
    <property type="component" value="Unassembled WGS sequence"/>
</dbReference>
<evidence type="ECO:0000256" key="1">
    <source>
        <dbReference type="ARBA" id="ARBA00006926"/>
    </source>
</evidence>
<feature type="compositionally biased region" description="Pro residues" evidence="5">
    <location>
        <begin position="177"/>
        <end position="188"/>
    </location>
</feature>
<evidence type="ECO:0000256" key="2">
    <source>
        <dbReference type="ARBA" id="ARBA00022559"/>
    </source>
</evidence>
<dbReference type="InterPro" id="IPR036249">
    <property type="entry name" value="Thioredoxin-like_sf"/>
</dbReference>
<dbReference type="PIRSF" id="PIRSF000303">
    <property type="entry name" value="Glutathion_perox"/>
    <property type="match status" value="1"/>
</dbReference>
<dbReference type="PRINTS" id="PR01011">
    <property type="entry name" value="GLUTPROXDASE"/>
</dbReference>
<dbReference type="InterPro" id="IPR000889">
    <property type="entry name" value="Glutathione_peroxidase"/>
</dbReference>
<feature type="chain" id="PRO_5045644537" description="Glutathione peroxidase" evidence="6">
    <location>
        <begin position="17"/>
        <end position="196"/>
    </location>
</feature>
<evidence type="ECO:0000256" key="3">
    <source>
        <dbReference type="ARBA" id="ARBA00023002"/>
    </source>
</evidence>
<dbReference type="PROSITE" id="PS51355">
    <property type="entry name" value="GLUTATHIONE_PEROXID_3"/>
    <property type="match status" value="1"/>
</dbReference>
<comment type="caution">
    <text evidence="7">The sequence shown here is derived from an EMBL/GenBank/DDBJ whole genome shotgun (WGS) entry which is preliminary data.</text>
</comment>
<evidence type="ECO:0000256" key="6">
    <source>
        <dbReference type="SAM" id="SignalP"/>
    </source>
</evidence>
<sequence>MKTFLLFCWLPLTAQAACPTLLNQQLPGLMGGTVDLCQYADRPVLVVNTASHCGYTPQFTKLEALYKRYRDRGFVIVGVPSNDFHQELERNSDIGKFCLANYGVSFPMATKAHVVGPDAIPLYRQLITVSGDAPRWNFHKYLIAPGGTTVTSYGTRTEPDDPKLIGQIEDYLNGMPAPAPSVPPPAPPRLKAISGS</sequence>
<dbReference type="SUPFAM" id="SSF52833">
    <property type="entry name" value="Thioredoxin-like"/>
    <property type="match status" value="1"/>
</dbReference>
<dbReference type="PANTHER" id="PTHR11592">
    <property type="entry name" value="GLUTATHIONE PEROXIDASE"/>
    <property type="match status" value="1"/>
</dbReference>
<reference evidence="7" key="1">
    <citation type="submission" date="2023-06" db="EMBL/GenBank/DDBJ databases">
        <authorList>
            <person name="Zhang S."/>
        </authorList>
    </citation>
    <scope>NUCLEOTIDE SEQUENCE</scope>
    <source>
        <strain evidence="7">SG2303</strain>
    </source>
</reference>
<dbReference type="EMBL" id="JAUEDK010000011">
    <property type="protein sequence ID" value="MDN0074919.1"/>
    <property type="molecule type" value="Genomic_DNA"/>
</dbReference>
<evidence type="ECO:0000256" key="4">
    <source>
        <dbReference type="RuleBase" id="RU000499"/>
    </source>
</evidence>
<organism evidence="7 8">
    <name type="scientific">Crenobacter oryzisoli</name>
    <dbReference type="NCBI Taxonomy" id="3056844"/>
    <lineage>
        <taxon>Bacteria</taxon>
        <taxon>Pseudomonadati</taxon>
        <taxon>Pseudomonadota</taxon>
        <taxon>Betaproteobacteria</taxon>
        <taxon>Neisseriales</taxon>
        <taxon>Neisseriaceae</taxon>
        <taxon>Crenobacter</taxon>
    </lineage>
</organism>
<feature type="signal peptide" evidence="6">
    <location>
        <begin position="1"/>
        <end position="16"/>
    </location>
</feature>
<keyword evidence="6" id="KW-0732">Signal</keyword>
<evidence type="ECO:0000313" key="7">
    <source>
        <dbReference type="EMBL" id="MDN0074919.1"/>
    </source>
</evidence>
<dbReference type="CDD" id="cd00340">
    <property type="entry name" value="GSH_Peroxidase"/>
    <property type="match status" value="1"/>
</dbReference>
<dbReference type="RefSeq" id="WP_289829508.1">
    <property type="nucleotide sequence ID" value="NZ_JAUEDK010000011.1"/>
</dbReference>
<dbReference type="PROSITE" id="PS00460">
    <property type="entry name" value="GLUTATHIONE_PEROXID_1"/>
    <property type="match status" value="1"/>
</dbReference>
<dbReference type="Gene3D" id="3.40.30.10">
    <property type="entry name" value="Glutaredoxin"/>
    <property type="match status" value="1"/>
</dbReference>
<dbReference type="Pfam" id="PF00255">
    <property type="entry name" value="GSHPx"/>
    <property type="match status" value="1"/>
</dbReference>
<comment type="similarity">
    <text evidence="1 4">Belongs to the glutathione peroxidase family.</text>
</comment>